<dbReference type="AlphaFoldDB" id="A0A085W8D7"/>
<dbReference type="STRING" id="394096.DB31_2362"/>
<dbReference type="Pfam" id="PF16571">
    <property type="entry name" value="FBP_C"/>
    <property type="match status" value="1"/>
</dbReference>
<gene>
    <name evidence="2" type="ORF">DB31_2362</name>
</gene>
<evidence type="ECO:0000313" key="3">
    <source>
        <dbReference type="Proteomes" id="UP000028725"/>
    </source>
</evidence>
<name>A0A085W8D7_9BACT</name>
<protein>
    <recommendedName>
        <fullName evidence="1">Elongation factor G-binding protein C-terminal treble-clef zinc-finger domain-containing protein</fullName>
    </recommendedName>
</protein>
<comment type="caution">
    <text evidence="2">The sequence shown here is derived from an EMBL/GenBank/DDBJ whole genome shotgun (WGS) entry which is preliminary data.</text>
</comment>
<keyword evidence="3" id="KW-1185">Reference proteome</keyword>
<sequence>MFRIETEKDLLRAFRSRDRKHVELPKGTRFPLFVRDYFAWSDPYGVRVFLVFTPPGGQQPLGIAFRKDQQGDKNVMPHVCDWCRNHGTSDQVGLLTTDVDSKRRVGVNLCLDLRCNERLEDVANMAGRNVLDEVQHVIERMARFAHEALGMGNSVAA</sequence>
<organism evidence="2 3">
    <name type="scientific">Hyalangium minutum</name>
    <dbReference type="NCBI Taxonomy" id="394096"/>
    <lineage>
        <taxon>Bacteria</taxon>
        <taxon>Pseudomonadati</taxon>
        <taxon>Myxococcota</taxon>
        <taxon>Myxococcia</taxon>
        <taxon>Myxococcales</taxon>
        <taxon>Cystobacterineae</taxon>
        <taxon>Archangiaceae</taxon>
        <taxon>Hyalangium</taxon>
    </lineage>
</organism>
<dbReference type="RefSeq" id="WP_044195085.1">
    <property type="nucleotide sequence ID" value="NZ_JMCB01000015.1"/>
</dbReference>
<proteinExistence type="predicted"/>
<reference evidence="2 3" key="1">
    <citation type="submission" date="2014-04" db="EMBL/GenBank/DDBJ databases">
        <title>Genome assembly of Hyalangium minutum DSM 14724.</title>
        <authorList>
            <person name="Sharma G."/>
            <person name="Subramanian S."/>
        </authorList>
    </citation>
    <scope>NUCLEOTIDE SEQUENCE [LARGE SCALE GENOMIC DNA]</scope>
    <source>
        <strain evidence="2 3">DSM 14724</strain>
    </source>
</reference>
<feature type="domain" description="Elongation factor G-binding protein C-terminal treble-clef zinc-finger" evidence="1">
    <location>
        <begin position="16"/>
        <end position="146"/>
    </location>
</feature>
<evidence type="ECO:0000259" key="1">
    <source>
        <dbReference type="Pfam" id="PF16571"/>
    </source>
</evidence>
<dbReference type="InterPro" id="IPR032330">
    <property type="entry name" value="EF-G-binding_C"/>
</dbReference>
<dbReference type="EMBL" id="JMCB01000015">
    <property type="protein sequence ID" value="KFE63950.1"/>
    <property type="molecule type" value="Genomic_DNA"/>
</dbReference>
<dbReference type="OrthoDB" id="5381823at2"/>
<accession>A0A085W8D7</accession>
<dbReference type="PATRIC" id="fig|394096.3.peg.6694"/>
<evidence type="ECO:0000313" key="2">
    <source>
        <dbReference type="EMBL" id="KFE63950.1"/>
    </source>
</evidence>
<dbReference type="Proteomes" id="UP000028725">
    <property type="component" value="Unassembled WGS sequence"/>
</dbReference>